<keyword evidence="3" id="KW-1185">Reference proteome</keyword>
<dbReference type="InterPro" id="IPR037053">
    <property type="entry name" value="Phage_tail_collar_dom_sf"/>
</dbReference>
<accession>A0A1M5NIQ3</accession>
<dbReference type="AlphaFoldDB" id="A0A1M5NIQ3"/>
<name>A0A1M5NIQ3_9GAMM</name>
<dbReference type="OrthoDB" id="9810174at2"/>
<reference evidence="2 3" key="1">
    <citation type="submission" date="2016-11" db="EMBL/GenBank/DDBJ databases">
        <authorList>
            <person name="Jaros S."/>
            <person name="Januszkiewicz K."/>
            <person name="Wedrychowicz H."/>
        </authorList>
    </citation>
    <scope>NUCLEOTIDE SEQUENCE [LARGE SCALE GENOMIC DNA]</scope>
    <source>
        <strain evidence="2 3">DSM 16917</strain>
    </source>
</reference>
<dbReference type="SUPFAM" id="SSF88874">
    <property type="entry name" value="Receptor-binding domain of short tail fibre protein gp12"/>
    <property type="match status" value="1"/>
</dbReference>
<organism evidence="2 3">
    <name type="scientific">Ferrimonas marina</name>
    <dbReference type="NCBI Taxonomy" id="299255"/>
    <lineage>
        <taxon>Bacteria</taxon>
        <taxon>Pseudomonadati</taxon>
        <taxon>Pseudomonadota</taxon>
        <taxon>Gammaproteobacteria</taxon>
        <taxon>Alteromonadales</taxon>
        <taxon>Ferrimonadaceae</taxon>
        <taxon>Ferrimonas</taxon>
    </lineage>
</organism>
<dbReference type="RefSeq" id="WP_067654794.1">
    <property type="nucleotide sequence ID" value="NZ_FQXG01000001.1"/>
</dbReference>
<evidence type="ECO:0000259" key="1">
    <source>
        <dbReference type="Pfam" id="PF07484"/>
    </source>
</evidence>
<dbReference type="STRING" id="299255.SAMN02745129_1071"/>
<feature type="domain" description="Phage tail collar" evidence="1">
    <location>
        <begin position="6"/>
        <end position="69"/>
    </location>
</feature>
<dbReference type="InterPro" id="IPR011083">
    <property type="entry name" value="Phage_tail_collar_dom"/>
</dbReference>
<protein>
    <submittedName>
        <fullName evidence="2">Phage Tail Collar Domain</fullName>
    </submittedName>
</protein>
<dbReference type="Pfam" id="PF07484">
    <property type="entry name" value="Collar"/>
    <property type="match status" value="1"/>
</dbReference>
<dbReference type="EMBL" id="FQXG01000001">
    <property type="protein sequence ID" value="SHG89398.1"/>
    <property type="molecule type" value="Genomic_DNA"/>
</dbReference>
<evidence type="ECO:0000313" key="2">
    <source>
        <dbReference type="EMBL" id="SHG89398.1"/>
    </source>
</evidence>
<dbReference type="Gene3D" id="3.90.1340.10">
    <property type="entry name" value="Phage tail collar domain"/>
    <property type="match status" value="1"/>
</dbReference>
<evidence type="ECO:0000313" key="3">
    <source>
        <dbReference type="Proteomes" id="UP000184268"/>
    </source>
</evidence>
<proteinExistence type="predicted"/>
<sequence>MSRLVGRVILWAGDLTEENERRLQLRGWLPCDGRTLDKEEYEELYEAIGDKYGVAEDDLASGFVLPNLNRSGKVDGPVAEGLHYLVLFTCSPTVDDFGKALFR</sequence>
<dbReference type="Proteomes" id="UP000184268">
    <property type="component" value="Unassembled WGS sequence"/>
</dbReference>
<gene>
    <name evidence="2" type="ORF">SAMN02745129_1071</name>
</gene>